<gene>
    <name evidence="14" type="ORF">FOMPIDRAFT_1058174</name>
</gene>
<keyword evidence="4 11" id="KW-0493">Microtubule</keyword>
<evidence type="ECO:0000256" key="1">
    <source>
        <dbReference type="ARBA" id="ARBA00004186"/>
    </source>
</evidence>
<evidence type="ECO:0000256" key="7">
    <source>
        <dbReference type="ARBA" id="ARBA00023054"/>
    </source>
</evidence>
<evidence type="ECO:0000313" key="14">
    <source>
        <dbReference type="EMBL" id="EPT04391.1"/>
    </source>
</evidence>
<proteinExistence type="inferred from homology"/>
<feature type="compositionally biased region" description="Low complexity" evidence="12">
    <location>
        <begin position="73"/>
        <end position="82"/>
    </location>
</feature>
<feature type="compositionally biased region" description="Acidic residues" evidence="12">
    <location>
        <begin position="611"/>
        <end position="627"/>
    </location>
</feature>
<comment type="subcellular location">
    <subcellularLocation>
        <location evidence="1">Cytoplasm</location>
        <location evidence="1">Cytoskeleton</location>
        <location evidence="1">Spindle</location>
    </subcellularLocation>
</comment>
<dbReference type="GO" id="GO:0005876">
    <property type="term" value="C:spindle microtubule"/>
    <property type="evidence" value="ECO:0007669"/>
    <property type="project" value="TreeGrafter"/>
</dbReference>
<evidence type="ECO:0000256" key="4">
    <source>
        <dbReference type="ARBA" id="ARBA00022701"/>
    </source>
</evidence>
<evidence type="ECO:0000256" key="8">
    <source>
        <dbReference type="ARBA" id="ARBA00023175"/>
    </source>
</evidence>
<dbReference type="PROSITE" id="PS50067">
    <property type="entry name" value="KINESIN_MOTOR_2"/>
    <property type="match status" value="1"/>
</dbReference>
<dbReference type="STRING" id="743788.S8FT31"/>
<organism evidence="14 15">
    <name type="scientific">Fomitopsis schrenkii</name>
    <name type="common">Brown rot fungus</name>
    <dbReference type="NCBI Taxonomy" id="2126942"/>
    <lineage>
        <taxon>Eukaryota</taxon>
        <taxon>Fungi</taxon>
        <taxon>Dikarya</taxon>
        <taxon>Basidiomycota</taxon>
        <taxon>Agaricomycotina</taxon>
        <taxon>Agaricomycetes</taxon>
        <taxon>Polyporales</taxon>
        <taxon>Fomitopsis</taxon>
    </lineage>
</organism>
<feature type="domain" description="Kinesin motor" evidence="13">
    <location>
        <begin position="100"/>
        <end position="563"/>
    </location>
</feature>
<keyword evidence="7" id="KW-0175">Coiled coil</keyword>
<dbReference type="GO" id="GO:0005524">
    <property type="term" value="F:ATP binding"/>
    <property type="evidence" value="ECO:0007669"/>
    <property type="project" value="UniProtKB-UniRule"/>
</dbReference>
<evidence type="ECO:0000256" key="11">
    <source>
        <dbReference type="RuleBase" id="RU000394"/>
    </source>
</evidence>
<keyword evidence="9" id="KW-0206">Cytoskeleton</keyword>
<dbReference type="InterPro" id="IPR036961">
    <property type="entry name" value="Kinesin_motor_dom_sf"/>
</dbReference>
<dbReference type="GO" id="GO:0005634">
    <property type="term" value="C:nucleus"/>
    <property type="evidence" value="ECO:0007669"/>
    <property type="project" value="TreeGrafter"/>
</dbReference>
<dbReference type="GO" id="GO:0007018">
    <property type="term" value="P:microtubule-based movement"/>
    <property type="evidence" value="ECO:0007669"/>
    <property type="project" value="InterPro"/>
</dbReference>
<name>S8FT31_FOMSC</name>
<dbReference type="InterPro" id="IPR001752">
    <property type="entry name" value="Kinesin_motor_dom"/>
</dbReference>
<evidence type="ECO:0000256" key="2">
    <source>
        <dbReference type="ARBA" id="ARBA00022490"/>
    </source>
</evidence>
<feature type="compositionally biased region" description="Low complexity" evidence="12">
    <location>
        <begin position="742"/>
        <end position="753"/>
    </location>
</feature>
<dbReference type="InterPro" id="IPR047149">
    <property type="entry name" value="KIF11-like"/>
</dbReference>
<accession>S8FT31</accession>
<evidence type="ECO:0000256" key="3">
    <source>
        <dbReference type="ARBA" id="ARBA00022553"/>
    </source>
</evidence>
<keyword evidence="3" id="KW-0597">Phosphoprotein</keyword>
<dbReference type="InterPro" id="IPR027417">
    <property type="entry name" value="P-loop_NTPase"/>
</dbReference>
<dbReference type="GO" id="GO:0072686">
    <property type="term" value="C:mitotic spindle"/>
    <property type="evidence" value="ECO:0007669"/>
    <property type="project" value="TreeGrafter"/>
</dbReference>
<evidence type="ECO:0000256" key="10">
    <source>
        <dbReference type="PROSITE-ProRule" id="PRU00283"/>
    </source>
</evidence>
<sequence length="953" mass="103342">MASKAKATATRASARTKATTSVPTTTRTTRAAAKAAPKAQAPTALPAPKRTATRKPLLNRDNSTEPPDRPAGKKPAGATKAPISRAPTATSLKDDTDREPIKAYLRIRPQLGDGEPTSEPYLDPTSDTAVQMTDPYASSAHASSIYTFSHIFPPETQQVDFFNKTTLPLVRDLLEGRSGLLFTYGVTNSGKTYTIQGGDKPGSAGILPRTLDVLFNSVEGLHGDGTYRPIRLNGVELAEGPSDSFSPHLPSTSSAPALADLLDDIPSSGDEVDPTVLTVDRNHEYTVWLSYSEVYNEKVYDLFAAIDAPDAPAPTRAQSSLPRPTSSFLNLPLPSSQSNPLLLTRKALAVKPCPPADTGLSAAEAASGGGAGKYVAGLRQIRVESAAQAKALLRLGQLHRRVFGTLANSQSSRSHALVTIKVLRVHRGEKNDLSSIQTARLTLVDLAGSERTKHTQTSGDRLREAGNINKSLMVLGQCMETLRANQRALARSLAAGAGARMDTRDVKRGLAVVPFRHSKLTEILMDYFVGEGRAVMIVNVNPYDTGFDENSHVMRFSALAREVSTVPGAAAARALPAGKARGSEVVPHRRSVTLSTGGRGKKVSEAHLEVLEEDEEPGDGDEDEQDGDPMSPLIDTLFDEIERLRERLFDAELRCALVEADVREEVMEEMEERMRSMEKIYKRRLMMEIEQHERKLDAKIDMMNQAQQQQQGYSDVESGSEEYLTEADGVDAQMESDEFNGSSDTSPSRSPSPLARKSKSVNGRTSLKTFPFKTNVPMETKESGTSQDDIDEGESYLPEDTESEPEPEEPASPQPKKGSRSSAKARAPQHLLEAPSPIFEEDVKAGRVQAKARKVSETDAKLAGLQQSLDELNLRDSTAIIPDKKARKAAVAHAGVDAEYVPQAGEVDTMKKKKRQLGKNRVVTDDEMAAIILGTSSSQETGVGRQLRRNVRH</sequence>
<dbReference type="HOGENOM" id="CLU_001485_9_0_1"/>
<dbReference type="InterPro" id="IPR019821">
    <property type="entry name" value="Kinesin_motor_CS"/>
</dbReference>
<evidence type="ECO:0000256" key="9">
    <source>
        <dbReference type="ARBA" id="ARBA00023212"/>
    </source>
</evidence>
<dbReference type="SMART" id="SM00129">
    <property type="entry name" value="KISc"/>
    <property type="match status" value="1"/>
</dbReference>
<keyword evidence="2" id="KW-0963">Cytoplasm</keyword>
<dbReference type="InParanoid" id="S8FT31"/>
<dbReference type="OrthoDB" id="123929at2759"/>
<dbReference type="GO" id="GO:0008574">
    <property type="term" value="F:plus-end-directed microtubule motor activity"/>
    <property type="evidence" value="ECO:0007669"/>
    <property type="project" value="TreeGrafter"/>
</dbReference>
<dbReference type="FunCoup" id="S8FT31">
    <property type="interactions" value="161"/>
</dbReference>
<protein>
    <recommendedName>
        <fullName evidence="11">Kinesin-like protein</fullName>
    </recommendedName>
</protein>
<evidence type="ECO:0000313" key="15">
    <source>
        <dbReference type="Proteomes" id="UP000015241"/>
    </source>
</evidence>
<dbReference type="PROSITE" id="PS00411">
    <property type="entry name" value="KINESIN_MOTOR_1"/>
    <property type="match status" value="1"/>
</dbReference>
<dbReference type="Gene3D" id="3.40.850.10">
    <property type="entry name" value="Kinesin motor domain"/>
    <property type="match status" value="1"/>
</dbReference>
<dbReference type="Pfam" id="PF00225">
    <property type="entry name" value="Kinesin"/>
    <property type="match status" value="2"/>
</dbReference>
<evidence type="ECO:0000256" key="5">
    <source>
        <dbReference type="ARBA" id="ARBA00022741"/>
    </source>
</evidence>
<evidence type="ECO:0000256" key="12">
    <source>
        <dbReference type="SAM" id="MobiDB-lite"/>
    </source>
</evidence>
<keyword evidence="5 10" id="KW-0547">Nucleotide-binding</keyword>
<dbReference type="Proteomes" id="UP000015241">
    <property type="component" value="Unassembled WGS sequence"/>
</dbReference>
<comment type="similarity">
    <text evidence="10 11">Belongs to the TRAFAC class myosin-kinesin ATPase superfamily. Kinesin family.</text>
</comment>
<dbReference type="GO" id="GO:0051231">
    <property type="term" value="P:spindle elongation"/>
    <property type="evidence" value="ECO:0007669"/>
    <property type="project" value="TreeGrafter"/>
</dbReference>
<feature type="region of interest" description="Disordered" evidence="12">
    <location>
        <begin position="1"/>
        <end position="100"/>
    </location>
</feature>
<keyword evidence="8 10" id="KW-0505">Motor protein</keyword>
<dbReference type="eggNOG" id="KOG0247">
    <property type="taxonomic scope" value="Eukaryota"/>
</dbReference>
<evidence type="ECO:0000259" key="13">
    <source>
        <dbReference type="PROSITE" id="PS50067"/>
    </source>
</evidence>
<feature type="compositionally biased region" description="Low complexity" evidence="12">
    <location>
        <begin position="1"/>
        <end position="49"/>
    </location>
</feature>
<dbReference type="GO" id="GO:0090307">
    <property type="term" value="P:mitotic spindle assembly"/>
    <property type="evidence" value="ECO:0007669"/>
    <property type="project" value="TreeGrafter"/>
</dbReference>
<feature type="region of interest" description="Disordered" evidence="12">
    <location>
        <begin position="577"/>
        <end position="632"/>
    </location>
</feature>
<dbReference type="AlphaFoldDB" id="S8FT31"/>
<feature type="compositionally biased region" description="Acidic residues" evidence="12">
    <location>
        <begin position="788"/>
        <end position="809"/>
    </location>
</feature>
<feature type="region of interest" description="Disordered" evidence="12">
    <location>
        <begin position="704"/>
        <end position="723"/>
    </location>
</feature>
<feature type="region of interest" description="Disordered" evidence="12">
    <location>
        <begin position="735"/>
        <end position="842"/>
    </location>
</feature>
<dbReference type="EMBL" id="KE504127">
    <property type="protein sequence ID" value="EPT04391.1"/>
    <property type="molecule type" value="Genomic_DNA"/>
</dbReference>
<dbReference type="GO" id="GO:0008017">
    <property type="term" value="F:microtubule binding"/>
    <property type="evidence" value="ECO:0007669"/>
    <property type="project" value="InterPro"/>
</dbReference>
<keyword evidence="6 10" id="KW-0067">ATP-binding</keyword>
<dbReference type="SUPFAM" id="SSF52540">
    <property type="entry name" value="P-loop containing nucleoside triphosphate hydrolases"/>
    <property type="match status" value="1"/>
</dbReference>
<reference evidence="14 15" key="1">
    <citation type="journal article" date="2012" name="Science">
        <title>The Paleozoic origin of enzymatic lignin decomposition reconstructed from 31 fungal genomes.</title>
        <authorList>
            <person name="Floudas D."/>
            <person name="Binder M."/>
            <person name="Riley R."/>
            <person name="Barry K."/>
            <person name="Blanchette R.A."/>
            <person name="Henrissat B."/>
            <person name="Martinez A.T."/>
            <person name="Otillar R."/>
            <person name="Spatafora J.W."/>
            <person name="Yadav J.S."/>
            <person name="Aerts A."/>
            <person name="Benoit I."/>
            <person name="Boyd A."/>
            <person name="Carlson A."/>
            <person name="Copeland A."/>
            <person name="Coutinho P.M."/>
            <person name="de Vries R.P."/>
            <person name="Ferreira P."/>
            <person name="Findley K."/>
            <person name="Foster B."/>
            <person name="Gaskell J."/>
            <person name="Glotzer D."/>
            <person name="Gorecki P."/>
            <person name="Heitman J."/>
            <person name="Hesse C."/>
            <person name="Hori C."/>
            <person name="Igarashi K."/>
            <person name="Jurgens J.A."/>
            <person name="Kallen N."/>
            <person name="Kersten P."/>
            <person name="Kohler A."/>
            <person name="Kuees U."/>
            <person name="Kumar T.K.A."/>
            <person name="Kuo A."/>
            <person name="LaButti K."/>
            <person name="Larrondo L.F."/>
            <person name="Lindquist E."/>
            <person name="Ling A."/>
            <person name="Lombard V."/>
            <person name="Lucas S."/>
            <person name="Lundell T."/>
            <person name="Martin R."/>
            <person name="McLaughlin D.J."/>
            <person name="Morgenstern I."/>
            <person name="Morin E."/>
            <person name="Murat C."/>
            <person name="Nagy L.G."/>
            <person name="Nolan M."/>
            <person name="Ohm R.A."/>
            <person name="Patyshakuliyeva A."/>
            <person name="Rokas A."/>
            <person name="Ruiz-Duenas F.J."/>
            <person name="Sabat G."/>
            <person name="Salamov A."/>
            <person name="Samejima M."/>
            <person name="Schmutz J."/>
            <person name="Slot J.C."/>
            <person name="St John F."/>
            <person name="Stenlid J."/>
            <person name="Sun H."/>
            <person name="Sun S."/>
            <person name="Syed K."/>
            <person name="Tsang A."/>
            <person name="Wiebenga A."/>
            <person name="Young D."/>
            <person name="Pisabarro A."/>
            <person name="Eastwood D.C."/>
            <person name="Martin F."/>
            <person name="Cullen D."/>
            <person name="Grigoriev I.V."/>
            <person name="Hibbett D.S."/>
        </authorList>
    </citation>
    <scope>NUCLEOTIDE SEQUENCE</scope>
    <source>
        <strain evidence="15">FP-58527</strain>
    </source>
</reference>
<evidence type="ECO:0000256" key="6">
    <source>
        <dbReference type="ARBA" id="ARBA00022840"/>
    </source>
</evidence>
<keyword evidence="15" id="KW-1185">Reference proteome</keyword>
<feature type="binding site" evidence="10">
    <location>
        <begin position="185"/>
        <end position="192"/>
    </location>
    <ligand>
        <name>ATP</name>
        <dbReference type="ChEBI" id="CHEBI:30616"/>
    </ligand>
</feature>
<dbReference type="PANTHER" id="PTHR47970">
    <property type="entry name" value="KINESIN-LIKE PROTEIN KIF11"/>
    <property type="match status" value="1"/>
</dbReference>
<dbReference type="PANTHER" id="PTHR47970:SF29">
    <property type="entry name" value="KINESIN FAMILY MEMBER 20B"/>
    <property type="match status" value="1"/>
</dbReference>
<dbReference type="PRINTS" id="PR00380">
    <property type="entry name" value="KINESINHEAVY"/>
</dbReference>
<feature type="compositionally biased region" description="Basic and acidic residues" evidence="12">
    <location>
        <begin position="62"/>
        <end position="71"/>
    </location>
</feature>